<dbReference type="GO" id="GO:0005732">
    <property type="term" value="C:sno(s)RNA-containing ribonucleoprotein complex"/>
    <property type="evidence" value="ECO:0007669"/>
    <property type="project" value="UniProtKB-UniRule"/>
</dbReference>
<name>A0A813RNP8_9BILA</name>
<dbReference type="PANTHER" id="PTHR17039">
    <property type="entry name" value="U3 SMALL NUCLEOLAR RIBONUCLEOPROTEIN PROTEIN MPP10"/>
    <property type="match status" value="1"/>
</dbReference>
<feature type="compositionally biased region" description="Acidic residues" evidence="9">
    <location>
        <begin position="162"/>
        <end position="195"/>
    </location>
</feature>
<sequence length="670" mass="76916">MVTLHENGHGTNNSDKLDDLLIKINDEFENLESFLEVDEEKSNRFRSYIKTLYDYIKIQDDNDYISSSSSINTKKNTSSANSTSSALPELIVDNKLVDLEQIYQQLQLYNQNSDLTSSASINSLTKFFSKCLVHSDSISFNVNLNENSISKNISGSSLSNEDSVDAEADEEYEEEDDQDQDDDEELDEDDNDSLDDLINYTKSKTKKDEKSFGIPDGDDSEIEDFEAEENEDDDDDDDDEEADDNVENEEQNEEDIDSDEVDEDLNDMYDDIDPEQEKELMGIGKPQKGFEEVDFDREDFGLDHQEPESRPTKKTKDLFGVKDDDDDEENINKSSFEKRSEKLKEQIDEIHESMLGNVTDKPWQLKGEITAKTRPQDSLLQEYLEFDHTTRQAPIINASTTEQIEKMIKQRIKDKAFDDVERKVKPVDMQYEYKKQIVLDSEKSKVGLGDVYEQEFLKQQQKESGEVEERPKEEAANPKHEDIRKKMQSLFIKLDALSNFHFTPKAPVPELKVVSNMPTIAMEEVAPVNVADTNVLAPEEVKAKIKALPKSKSEETKSDKNRNLRVKKLISKKKKTEKEKRLQIAQALDPNNEKVNKEIAMNKLKKQAKNLSKNIKILKQDKKTDKAYKSSSAFFKQLQENTELSKNKVNVKKKLSSNADEKKSSKKLKL</sequence>
<dbReference type="AlphaFoldDB" id="A0A813RNP8"/>
<dbReference type="EMBL" id="CAJNOC010000613">
    <property type="protein sequence ID" value="CAF0782907.1"/>
    <property type="molecule type" value="Genomic_DNA"/>
</dbReference>
<comment type="function">
    <text evidence="7">Involved in nucleolar processing of pre-18S ribosomal RNA.</text>
</comment>
<comment type="similarity">
    <text evidence="6 7">Belongs to the MPP10 family.</text>
</comment>
<protein>
    <recommendedName>
        <fullName evidence="7">U3 small nucleolar ribonucleoprotein protein MPP10</fullName>
    </recommendedName>
</protein>
<feature type="region of interest" description="Disordered" evidence="9">
    <location>
        <begin position="151"/>
        <end position="342"/>
    </location>
</feature>
<evidence type="ECO:0000256" key="7">
    <source>
        <dbReference type="PIRNR" id="PIRNR017300"/>
    </source>
</evidence>
<feature type="compositionally biased region" description="Basic and acidic residues" evidence="9">
    <location>
        <begin position="460"/>
        <end position="482"/>
    </location>
</feature>
<feature type="compositionally biased region" description="Basic and acidic residues" evidence="9">
    <location>
        <begin position="298"/>
        <end position="322"/>
    </location>
</feature>
<feature type="region of interest" description="Disordered" evidence="9">
    <location>
        <begin position="459"/>
        <end position="482"/>
    </location>
</feature>
<dbReference type="OrthoDB" id="445326at2759"/>
<dbReference type="PANTHER" id="PTHR17039:SF0">
    <property type="entry name" value="U3 SMALL NUCLEOLAR RIBONUCLEOPROTEIN PROTEIN MPP10"/>
    <property type="match status" value="1"/>
</dbReference>
<dbReference type="GO" id="GO:0006364">
    <property type="term" value="P:rRNA processing"/>
    <property type="evidence" value="ECO:0007669"/>
    <property type="project" value="UniProtKB-KW"/>
</dbReference>
<dbReference type="Pfam" id="PF04006">
    <property type="entry name" value="Mpp10"/>
    <property type="match status" value="1"/>
</dbReference>
<keyword evidence="11" id="KW-1185">Reference proteome</keyword>
<evidence type="ECO:0000256" key="9">
    <source>
        <dbReference type="SAM" id="MobiDB-lite"/>
    </source>
</evidence>
<reference evidence="10" key="1">
    <citation type="submission" date="2021-02" db="EMBL/GenBank/DDBJ databases">
        <authorList>
            <person name="Nowell W R."/>
        </authorList>
    </citation>
    <scope>NUCLEOTIDE SEQUENCE</scope>
    <source>
        <strain evidence="10">Ploen Becks lab</strain>
    </source>
</reference>
<keyword evidence="5 7" id="KW-0687">Ribonucleoprotein</keyword>
<dbReference type="Proteomes" id="UP000663879">
    <property type="component" value="Unassembled WGS sequence"/>
</dbReference>
<evidence type="ECO:0000256" key="5">
    <source>
        <dbReference type="ARBA" id="ARBA00023274"/>
    </source>
</evidence>
<gene>
    <name evidence="10" type="ORF">OXX778_LOCUS5559</name>
</gene>
<feature type="compositionally biased region" description="Low complexity" evidence="9">
    <location>
        <begin position="151"/>
        <end position="161"/>
    </location>
</feature>
<comment type="caution">
    <text evidence="10">The sequence shown here is derived from an EMBL/GenBank/DDBJ whole genome shotgun (WGS) entry which is preliminary data.</text>
</comment>
<keyword evidence="4 7" id="KW-0539">Nucleus</keyword>
<feature type="region of interest" description="Disordered" evidence="9">
    <location>
        <begin position="645"/>
        <end position="670"/>
    </location>
</feature>
<evidence type="ECO:0000256" key="1">
    <source>
        <dbReference type="ARBA" id="ARBA00004604"/>
    </source>
</evidence>
<accession>A0A813RNP8</accession>
<feature type="compositionally biased region" description="Basic and acidic residues" evidence="9">
    <location>
        <begin position="551"/>
        <end position="562"/>
    </location>
</feature>
<keyword evidence="8" id="KW-0175">Coiled coil</keyword>
<evidence type="ECO:0000256" key="4">
    <source>
        <dbReference type="ARBA" id="ARBA00023242"/>
    </source>
</evidence>
<evidence type="ECO:0000256" key="3">
    <source>
        <dbReference type="ARBA" id="ARBA00022552"/>
    </source>
</evidence>
<keyword evidence="3 7" id="KW-0698">rRNA processing</keyword>
<dbReference type="InterPro" id="IPR012173">
    <property type="entry name" value="Mpp10"/>
</dbReference>
<dbReference type="GO" id="GO:0034457">
    <property type="term" value="C:Mpp10 complex"/>
    <property type="evidence" value="ECO:0007669"/>
    <property type="project" value="UniProtKB-UniRule"/>
</dbReference>
<feature type="coiled-coil region" evidence="8">
    <location>
        <begin position="594"/>
        <end position="621"/>
    </location>
</feature>
<feature type="compositionally biased region" description="Basic residues" evidence="9">
    <location>
        <begin position="563"/>
        <end position="575"/>
    </location>
</feature>
<dbReference type="GO" id="GO:0032040">
    <property type="term" value="C:small-subunit processome"/>
    <property type="evidence" value="ECO:0007669"/>
    <property type="project" value="TreeGrafter"/>
</dbReference>
<proteinExistence type="inferred from homology"/>
<keyword evidence="2 7" id="KW-0690">Ribosome biogenesis</keyword>
<dbReference type="PIRSF" id="PIRSF017300">
    <property type="entry name" value="snoRNP_Mpp10"/>
    <property type="match status" value="1"/>
</dbReference>
<feature type="compositionally biased region" description="Acidic residues" evidence="9">
    <location>
        <begin position="216"/>
        <end position="274"/>
    </location>
</feature>
<evidence type="ECO:0000313" key="11">
    <source>
        <dbReference type="Proteomes" id="UP000663879"/>
    </source>
</evidence>
<evidence type="ECO:0000313" key="10">
    <source>
        <dbReference type="EMBL" id="CAF0782907.1"/>
    </source>
</evidence>
<evidence type="ECO:0000256" key="8">
    <source>
        <dbReference type="SAM" id="Coils"/>
    </source>
</evidence>
<evidence type="ECO:0000256" key="2">
    <source>
        <dbReference type="ARBA" id="ARBA00022517"/>
    </source>
</evidence>
<organism evidence="10 11">
    <name type="scientific">Brachionus calyciflorus</name>
    <dbReference type="NCBI Taxonomy" id="104777"/>
    <lineage>
        <taxon>Eukaryota</taxon>
        <taxon>Metazoa</taxon>
        <taxon>Spiralia</taxon>
        <taxon>Gnathifera</taxon>
        <taxon>Rotifera</taxon>
        <taxon>Eurotatoria</taxon>
        <taxon>Monogononta</taxon>
        <taxon>Pseudotrocha</taxon>
        <taxon>Ploima</taxon>
        <taxon>Brachionidae</taxon>
        <taxon>Brachionus</taxon>
    </lineage>
</organism>
<evidence type="ECO:0000256" key="6">
    <source>
        <dbReference type="ARBA" id="ARBA00029455"/>
    </source>
</evidence>
<feature type="region of interest" description="Disordered" evidence="9">
    <location>
        <begin position="546"/>
        <end position="593"/>
    </location>
</feature>
<comment type="subcellular location">
    <subcellularLocation>
        <location evidence="1 7">Nucleus</location>
        <location evidence="1 7">Nucleolus</location>
    </subcellularLocation>
</comment>